<evidence type="ECO:0000256" key="2">
    <source>
        <dbReference type="PIRSR" id="PIRSR605754-1"/>
    </source>
</evidence>
<dbReference type="InterPro" id="IPR005754">
    <property type="entry name" value="Sortase"/>
</dbReference>
<gene>
    <name evidence="3" type="primary">srtB</name>
    <name evidence="3" type="ORF">DWX93_14365</name>
</gene>
<organism evidence="3 4">
    <name type="scientific">Roseburia hominis</name>
    <dbReference type="NCBI Taxonomy" id="301301"/>
    <lineage>
        <taxon>Bacteria</taxon>
        <taxon>Bacillati</taxon>
        <taxon>Bacillota</taxon>
        <taxon>Clostridia</taxon>
        <taxon>Lachnospirales</taxon>
        <taxon>Lachnospiraceae</taxon>
        <taxon>Roseburia</taxon>
    </lineage>
</organism>
<dbReference type="Gene3D" id="2.40.260.10">
    <property type="entry name" value="Sortase"/>
    <property type="match status" value="1"/>
</dbReference>
<evidence type="ECO:0000313" key="4">
    <source>
        <dbReference type="Proteomes" id="UP000266172"/>
    </source>
</evidence>
<evidence type="ECO:0000313" key="3">
    <source>
        <dbReference type="EMBL" id="RGS37290.1"/>
    </source>
</evidence>
<sequence>MKRNRNIGSILLITAGLLLIAAALYELIPALLAYKRADDTYEALREAYVTGQPGTSSDDPAEEGEELPAWYEALQVDFETLKEANPDVIGWIYFDNIEQINYPILYSGDDETYLHTDLYGNASKSGCIFMEGNNVPDFNDCHTILYGHNMKNGSMFGSLKQYKNDGFYEKNAYFTVFTEDAAYRYQIFAYSDVTEDSDVYTTGYLPDETFDGFLTELLKSSYKDTGVAVGKDDKVLTLSTCSGDGLRFVVHAVRVDEHESGM</sequence>
<feature type="active site" description="Acyl-thioester intermediate" evidence="2">
    <location>
        <position position="241"/>
    </location>
</feature>
<protein>
    <submittedName>
        <fullName evidence="3">SrtB family sortase</fullName>
        <ecNumber evidence="3">3.4.22.71</ecNumber>
    </submittedName>
</protein>
<accession>A0A395V8T4</accession>
<dbReference type="EMBL" id="QRVL01000016">
    <property type="protein sequence ID" value="RGS37290.1"/>
    <property type="molecule type" value="Genomic_DNA"/>
</dbReference>
<dbReference type="Proteomes" id="UP000266172">
    <property type="component" value="Unassembled WGS sequence"/>
</dbReference>
<feature type="active site" description="Proton donor/acceptor" evidence="2">
    <location>
        <position position="148"/>
    </location>
</feature>
<dbReference type="InterPro" id="IPR023365">
    <property type="entry name" value="Sortase_dom-sf"/>
</dbReference>
<dbReference type="SUPFAM" id="SSF63817">
    <property type="entry name" value="Sortase"/>
    <property type="match status" value="1"/>
</dbReference>
<dbReference type="Pfam" id="PF04203">
    <property type="entry name" value="Sortase"/>
    <property type="match status" value="1"/>
</dbReference>
<dbReference type="AlphaFoldDB" id="A0A395V8T4"/>
<reference evidence="3 4" key="1">
    <citation type="submission" date="2018-08" db="EMBL/GenBank/DDBJ databases">
        <title>A genome reference for cultivated species of the human gut microbiota.</title>
        <authorList>
            <person name="Zou Y."/>
            <person name="Xue W."/>
            <person name="Luo G."/>
        </authorList>
    </citation>
    <scope>NUCLEOTIDE SEQUENCE [LARGE SCALE GENOMIC DNA]</scope>
    <source>
        <strain evidence="3 4">AF22-12AC</strain>
    </source>
</reference>
<name>A0A395V8T4_9FIRM</name>
<dbReference type="EC" id="3.4.22.71" evidence="3"/>
<dbReference type="RefSeq" id="WP_118098132.1">
    <property type="nucleotide sequence ID" value="NZ_QRVL01000016.1"/>
</dbReference>
<evidence type="ECO:0000256" key="1">
    <source>
        <dbReference type="ARBA" id="ARBA00022801"/>
    </source>
</evidence>
<proteinExistence type="predicted"/>
<dbReference type="CDD" id="cd05826">
    <property type="entry name" value="Sortase_B"/>
    <property type="match status" value="1"/>
</dbReference>
<comment type="caution">
    <text evidence="3">The sequence shown here is derived from an EMBL/GenBank/DDBJ whole genome shotgun (WGS) entry which is preliminary data.</text>
</comment>
<dbReference type="NCBIfam" id="TIGR03064">
    <property type="entry name" value="sortase_srtB"/>
    <property type="match status" value="1"/>
</dbReference>
<dbReference type="GO" id="GO:0016787">
    <property type="term" value="F:hydrolase activity"/>
    <property type="evidence" value="ECO:0007669"/>
    <property type="project" value="UniProtKB-KW"/>
</dbReference>
<keyword evidence="1 3" id="KW-0378">Hydrolase</keyword>
<dbReference type="InterPro" id="IPR009835">
    <property type="entry name" value="SrtB"/>
</dbReference>